<proteinExistence type="predicted"/>
<evidence type="ECO:0000313" key="2">
    <source>
        <dbReference type="Proteomes" id="UP000216052"/>
    </source>
</evidence>
<gene>
    <name evidence="1" type="ORF">SPACI_054360</name>
</gene>
<dbReference type="RefSeq" id="WP_093792477.1">
    <property type="nucleotide sequence ID" value="NZ_CP155571.1"/>
</dbReference>
<dbReference type="EMBL" id="CP155571">
    <property type="protein sequence ID" value="XFO75318.1"/>
    <property type="molecule type" value="Genomic_DNA"/>
</dbReference>
<accession>A0ABZ3JB42</accession>
<sequence length="98" mass="11204">MRRIQAFLKTLKILGHEYTIDVKENYVAQSGGNSGQCNNYLNIISIGAELPQSGKNEVLMYEILEAINYRLELGLEHHKLCVLGEVLHQVMRDNEINF</sequence>
<keyword evidence="2" id="KW-1185">Reference proteome</keyword>
<dbReference type="Proteomes" id="UP000216052">
    <property type="component" value="Chromosome"/>
</dbReference>
<reference evidence="1" key="1">
    <citation type="submission" date="2024-05" db="EMBL/GenBank/DDBJ databases">
        <title>Isolation and characterization of Sporomusa carbonis sp. nov., a carboxydotrophic hydrogenogen in the genus of Sporomusa isolated from a charcoal burning pile.</title>
        <authorList>
            <person name="Boeer T."/>
            <person name="Rosenbaum F."/>
            <person name="Eysell L."/>
            <person name="Mueller V."/>
            <person name="Daniel R."/>
            <person name="Poehlein A."/>
        </authorList>
    </citation>
    <scope>NUCLEOTIDE SEQUENCE [LARGE SCALE GENOMIC DNA]</scope>
    <source>
        <strain evidence="1">DSM 3132</strain>
    </source>
</reference>
<organism evidence="1 2">
    <name type="scientific">Sporomusa acidovorans (strain ATCC 49682 / DSM 3132 / Mol)</name>
    <dbReference type="NCBI Taxonomy" id="1123286"/>
    <lineage>
        <taxon>Bacteria</taxon>
        <taxon>Bacillati</taxon>
        <taxon>Bacillota</taxon>
        <taxon>Negativicutes</taxon>
        <taxon>Selenomonadales</taxon>
        <taxon>Sporomusaceae</taxon>
        <taxon>Sporomusa</taxon>
    </lineage>
</organism>
<protein>
    <submittedName>
        <fullName evidence="1">Uncharacterized protein</fullName>
    </submittedName>
</protein>
<name>A0ABZ3JB42_SPOA4</name>
<evidence type="ECO:0000313" key="1">
    <source>
        <dbReference type="EMBL" id="XFO75318.1"/>
    </source>
</evidence>